<dbReference type="InterPro" id="IPR004465">
    <property type="entry name" value="RNR_NrdI"/>
</dbReference>
<comment type="similarity">
    <text evidence="2 4">Belongs to the NrdI family.</text>
</comment>
<dbReference type="PANTHER" id="PTHR37297">
    <property type="entry name" value="PROTEIN NRDI"/>
    <property type="match status" value="1"/>
</dbReference>
<name>A0A7W8TU06_9MICC</name>
<dbReference type="Gene3D" id="3.40.50.360">
    <property type="match status" value="1"/>
</dbReference>
<dbReference type="SUPFAM" id="SSF52218">
    <property type="entry name" value="Flavoproteins"/>
    <property type="match status" value="1"/>
</dbReference>
<dbReference type="AlphaFoldDB" id="A0A7W8TU06"/>
<evidence type="ECO:0000256" key="4">
    <source>
        <dbReference type="HAMAP-Rule" id="MF_00128"/>
    </source>
</evidence>
<protein>
    <recommendedName>
        <fullName evidence="3 4">Protein NrdI</fullName>
    </recommendedName>
</protein>
<dbReference type="NCBIfam" id="TIGR00333">
    <property type="entry name" value="nrdI"/>
    <property type="match status" value="1"/>
</dbReference>
<proteinExistence type="inferred from homology"/>
<evidence type="ECO:0000313" key="5">
    <source>
        <dbReference type="EMBL" id="MBB5512050.1"/>
    </source>
</evidence>
<dbReference type="GO" id="GO:0010181">
    <property type="term" value="F:FMN binding"/>
    <property type="evidence" value="ECO:0007669"/>
    <property type="project" value="InterPro"/>
</dbReference>
<organism evidence="5 6">
    <name type="scientific">Neomicrococcus aestuarii</name>
    <dbReference type="NCBI Taxonomy" id="556325"/>
    <lineage>
        <taxon>Bacteria</taxon>
        <taxon>Bacillati</taxon>
        <taxon>Actinomycetota</taxon>
        <taxon>Actinomycetes</taxon>
        <taxon>Micrococcales</taxon>
        <taxon>Micrococcaceae</taxon>
        <taxon>Neomicrococcus</taxon>
    </lineage>
</organism>
<dbReference type="RefSeq" id="WP_183663884.1">
    <property type="nucleotide sequence ID" value="NZ_BAAARH010000003.1"/>
</dbReference>
<dbReference type="Proteomes" id="UP000580797">
    <property type="component" value="Unassembled WGS sequence"/>
</dbReference>
<dbReference type="EMBL" id="JACHDR010000001">
    <property type="protein sequence ID" value="MBB5512050.1"/>
    <property type="molecule type" value="Genomic_DNA"/>
</dbReference>
<dbReference type="PIRSF" id="PIRSF005087">
    <property type="entry name" value="NrdI"/>
    <property type="match status" value="1"/>
</dbReference>
<reference evidence="5 6" key="1">
    <citation type="submission" date="2020-08" db="EMBL/GenBank/DDBJ databases">
        <title>Sequencing the genomes of 1000 actinobacteria strains.</title>
        <authorList>
            <person name="Klenk H.-P."/>
        </authorList>
    </citation>
    <scope>NUCLEOTIDE SEQUENCE [LARGE SCALE GENOMIC DNA]</scope>
    <source>
        <strain evidence="5 6">DSM 105783</strain>
    </source>
</reference>
<evidence type="ECO:0000313" key="6">
    <source>
        <dbReference type="Proteomes" id="UP000580797"/>
    </source>
</evidence>
<evidence type="ECO:0000256" key="1">
    <source>
        <dbReference type="ARBA" id="ARBA00003999"/>
    </source>
</evidence>
<dbReference type="HAMAP" id="MF_00128">
    <property type="entry name" value="NrdI"/>
    <property type="match status" value="1"/>
</dbReference>
<dbReference type="PANTHER" id="PTHR37297:SF1">
    <property type="entry name" value="PROTEIN NRDI"/>
    <property type="match status" value="1"/>
</dbReference>
<dbReference type="InterPro" id="IPR020852">
    <property type="entry name" value="RNR_Ib_NrdI_bac"/>
</dbReference>
<dbReference type="Pfam" id="PF07972">
    <property type="entry name" value="Flavodoxin_NdrI"/>
    <property type="match status" value="1"/>
</dbReference>
<comment type="function">
    <text evidence="1 4">Probably involved in ribonucleotide reductase function.</text>
</comment>
<evidence type="ECO:0000256" key="2">
    <source>
        <dbReference type="ARBA" id="ARBA00009942"/>
    </source>
</evidence>
<sequence>MSLQLQAPSHNELNLLTPSERLTTSRLVYFSSISENTKRFVDKLGHDAARIPLYPSESPLVTTAPFVLLLPTYGGEDGRHSIPPQVMKFLNDARNRENIRGVIGAGNTNFGTAYCLAARKIAAKLGIPELYRFELMGTPDDVRRVDEGLEEFWKHQ</sequence>
<evidence type="ECO:0000256" key="3">
    <source>
        <dbReference type="ARBA" id="ARBA00020129"/>
    </source>
</evidence>
<gene>
    <name evidence="4" type="primary">nrdI</name>
    <name evidence="5" type="ORF">HD598_000737</name>
</gene>
<comment type="caution">
    <text evidence="5">The sequence shown here is derived from an EMBL/GenBank/DDBJ whole genome shotgun (WGS) entry which is preliminary data.</text>
</comment>
<accession>A0A7W8TU06</accession>
<dbReference type="InterPro" id="IPR029039">
    <property type="entry name" value="Flavoprotein-like_sf"/>
</dbReference>